<dbReference type="Proteomes" id="UP000176901">
    <property type="component" value="Unassembled WGS sequence"/>
</dbReference>
<sequence length="84" mass="9635">MANETATKQDLTQLEENLGRMIAKGFAGVDRQFAGNTQDHKQIFVRLDRIEKKLEGVVYRTEFEALKERLMVVEDALAINPKKK</sequence>
<comment type="caution">
    <text evidence="1">The sequence shown here is derived from an EMBL/GenBank/DDBJ whole genome shotgun (WGS) entry which is preliminary data.</text>
</comment>
<proteinExistence type="predicted"/>
<organism evidence="1 2">
    <name type="scientific">Candidatus Wildermuthbacteria bacterium RIFCSPHIGHO2_02_FULL_47_12</name>
    <dbReference type="NCBI Taxonomy" id="1802451"/>
    <lineage>
        <taxon>Bacteria</taxon>
        <taxon>Candidatus Wildermuthiibacteriota</taxon>
    </lineage>
</organism>
<dbReference type="EMBL" id="MHTW01000018">
    <property type="protein sequence ID" value="OHA67117.1"/>
    <property type="molecule type" value="Genomic_DNA"/>
</dbReference>
<evidence type="ECO:0000313" key="2">
    <source>
        <dbReference type="Proteomes" id="UP000176901"/>
    </source>
</evidence>
<evidence type="ECO:0000313" key="1">
    <source>
        <dbReference type="EMBL" id="OHA67117.1"/>
    </source>
</evidence>
<name>A0A1G2R339_9BACT</name>
<accession>A0A1G2R339</accession>
<dbReference type="STRING" id="1802451.A3C82_02615"/>
<gene>
    <name evidence="1" type="ORF">A3C82_02615</name>
</gene>
<protein>
    <submittedName>
        <fullName evidence="1">Uncharacterized protein</fullName>
    </submittedName>
</protein>
<reference evidence="1 2" key="1">
    <citation type="journal article" date="2016" name="Nat. Commun.">
        <title>Thousands of microbial genomes shed light on interconnected biogeochemical processes in an aquifer system.</title>
        <authorList>
            <person name="Anantharaman K."/>
            <person name="Brown C.T."/>
            <person name="Hug L.A."/>
            <person name="Sharon I."/>
            <person name="Castelle C.J."/>
            <person name="Probst A.J."/>
            <person name="Thomas B.C."/>
            <person name="Singh A."/>
            <person name="Wilkins M.J."/>
            <person name="Karaoz U."/>
            <person name="Brodie E.L."/>
            <person name="Williams K.H."/>
            <person name="Hubbard S.S."/>
            <person name="Banfield J.F."/>
        </authorList>
    </citation>
    <scope>NUCLEOTIDE SEQUENCE [LARGE SCALE GENOMIC DNA]</scope>
</reference>
<dbReference type="AlphaFoldDB" id="A0A1G2R339"/>